<dbReference type="Proteomes" id="UP000694843">
    <property type="component" value="Unplaced"/>
</dbReference>
<sequence length="707" mass="81045">MVSNSAWTIVTDFSRVHQGWKDKFDWILTKVSVYRRQNTLANETPGAEESDIRQFFRNAMRKLLVHLGKFNIRTLLQKTFPFFMPSVEYGVLENVDVALEREVNEEAEQNNIDNEAVDVEEVEDGSMGEERNESNKEESMDNIDITDEDTDDPELEDNDIPDVMENVKFIERLVKMDGADEEQVDSQNNMLMRNNLKIKELLGNYLMLTVEKLKKEENRIERKVTRTCSKTMELRQRLGDDSKVSKYEKKLEALCVELEQTRDKKNMGLKFIERIRHLDNATQFYVLEDECEVAQHILPHILCPVITVPKHIREENKTISSLPNEMLEKVFSYISLNDMLVNVLLVNKRWNEVGNNSKCWTNVDLSKLPCRAKNSCGGRNLFDYHGRSKRVKNLTGSDITDGFIKNVVAHCPNLRSLKMLSVKQISEGSFATLAKSCPSLHRIQSEYSRSAANPPEAWIQEACQLPSLREFYLCNRYQLNTELVSIIATNGNRLQDISANVAFASDDGITEMLVNLKQSLRRLHLLLCEFTPEMRRALHECKKLFCLNITAIEVPFSLGQDHFCAHLTQLTHLDISLSIFSSTLHVPVMFRNLVLPNVTVLSISKLRVCDTGYDEMVRDIVVAFPKLRVFTIAICRPYILAMTPYMFKTCKDLKCIKVAVQGDSAGLADLAKKSFKIHGLNISMQCSGPLKPCRHLQPPVRQRVREV</sequence>
<proteinExistence type="predicted"/>
<accession>A0A979FWL7</accession>
<dbReference type="InterPro" id="IPR001810">
    <property type="entry name" value="F-box_dom"/>
</dbReference>
<dbReference type="PROSITE" id="PS50181">
    <property type="entry name" value="FBOX"/>
    <property type="match status" value="1"/>
</dbReference>
<dbReference type="RefSeq" id="XP_047741661.1">
    <property type="nucleotide sequence ID" value="XM_047885705.1"/>
</dbReference>
<name>A0A979FWL7_HYAAZ</name>
<evidence type="ECO:0000256" key="1">
    <source>
        <dbReference type="SAM" id="MobiDB-lite"/>
    </source>
</evidence>
<dbReference type="SMART" id="SM00256">
    <property type="entry name" value="FBOX"/>
    <property type="match status" value="1"/>
</dbReference>
<dbReference type="KEGG" id="hazt:125179578"/>
<dbReference type="InterPro" id="IPR036047">
    <property type="entry name" value="F-box-like_dom_sf"/>
</dbReference>
<keyword evidence="3" id="KW-1185">Reference proteome</keyword>
<protein>
    <submittedName>
        <fullName evidence="4">Uncharacterized protein LOC125179578</fullName>
    </submittedName>
</protein>
<organism evidence="3 4">
    <name type="scientific">Hyalella azteca</name>
    <name type="common">Amphipod</name>
    <dbReference type="NCBI Taxonomy" id="294128"/>
    <lineage>
        <taxon>Eukaryota</taxon>
        <taxon>Metazoa</taxon>
        <taxon>Ecdysozoa</taxon>
        <taxon>Arthropoda</taxon>
        <taxon>Crustacea</taxon>
        <taxon>Multicrustacea</taxon>
        <taxon>Malacostraca</taxon>
        <taxon>Eumalacostraca</taxon>
        <taxon>Peracarida</taxon>
        <taxon>Amphipoda</taxon>
        <taxon>Senticaudata</taxon>
        <taxon>Talitrida</taxon>
        <taxon>Talitroidea</taxon>
        <taxon>Hyalellidae</taxon>
        <taxon>Hyalella</taxon>
    </lineage>
</organism>
<reference evidence="4" key="1">
    <citation type="submission" date="2025-08" db="UniProtKB">
        <authorList>
            <consortium name="RefSeq"/>
        </authorList>
    </citation>
    <scope>IDENTIFICATION</scope>
    <source>
        <tissue evidence="4">Whole organism</tissue>
    </source>
</reference>
<evidence type="ECO:0000259" key="2">
    <source>
        <dbReference type="PROSITE" id="PS50181"/>
    </source>
</evidence>
<dbReference type="OrthoDB" id="10257471at2759"/>
<feature type="compositionally biased region" description="Acidic residues" evidence="1">
    <location>
        <begin position="140"/>
        <end position="159"/>
    </location>
</feature>
<dbReference type="InterPro" id="IPR032675">
    <property type="entry name" value="LRR_dom_sf"/>
</dbReference>
<evidence type="ECO:0000313" key="3">
    <source>
        <dbReference type="Proteomes" id="UP000694843"/>
    </source>
</evidence>
<dbReference type="PANTHER" id="PTHR16134:SF119">
    <property type="entry name" value="AT02038P-RELATED"/>
    <property type="match status" value="1"/>
</dbReference>
<feature type="compositionally biased region" description="Acidic residues" evidence="1">
    <location>
        <begin position="115"/>
        <end position="127"/>
    </location>
</feature>
<gene>
    <name evidence="4" type="primary">LOC125179578</name>
</gene>
<feature type="region of interest" description="Disordered" evidence="1">
    <location>
        <begin position="105"/>
        <end position="159"/>
    </location>
</feature>
<dbReference type="PANTHER" id="PTHR16134">
    <property type="entry name" value="F-BOX/TPR REPEAT PROTEIN POF3"/>
    <property type="match status" value="1"/>
</dbReference>
<dbReference type="Gene3D" id="1.20.1280.50">
    <property type="match status" value="1"/>
</dbReference>
<feature type="compositionally biased region" description="Basic and acidic residues" evidence="1">
    <location>
        <begin position="128"/>
        <end position="139"/>
    </location>
</feature>
<dbReference type="AlphaFoldDB" id="A0A979FWL7"/>
<dbReference type="SUPFAM" id="SSF52047">
    <property type="entry name" value="RNI-like"/>
    <property type="match status" value="1"/>
</dbReference>
<dbReference type="GeneID" id="125179578"/>
<dbReference type="Gene3D" id="3.80.10.10">
    <property type="entry name" value="Ribonuclease Inhibitor"/>
    <property type="match status" value="1"/>
</dbReference>
<dbReference type="SUPFAM" id="SSF81383">
    <property type="entry name" value="F-box domain"/>
    <property type="match status" value="1"/>
</dbReference>
<evidence type="ECO:0000313" key="4">
    <source>
        <dbReference type="RefSeq" id="XP_047741661.1"/>
    </source>
</evidence>
<feature type="domain" description="F-box" evidence="2">
    <location>
        <begin position="316"/>
        <end position="363"/>
    </location>
</feature>
<dbReference type="Pfam" id="PF12937">
    <property type="entry name" value="F-box-like"/>
    <property type="match status" value="1"/>
</dbReference>